<name>A0ABN9Y7G6_9DINO</name>
<sequence length="521" mass="56174">DDMQQMYAQCGKTTRTPKCLVASAIETTDFWNSKMQAFIRSIKDIDKLKVQCKETARMIADLGDTPKEFAPQMKTICSRLALFKEKLPPAATCQMLDSARAALERKGEVIATGAPEHVDVAVVQGRQAVLSEAVILYPMSEPLNQAMLIVGAQMQEMAKGAKEAALTAKLSEMAKPVEKDKEYEWLQAVDVAELGGLVNTMRELAITSEDAPASTAVSLAQDIAKCVLTQVGQARMDNDTLYKYVVVATGLAGLCGQSVDGVGAKLAITGKAVTTSSTIGDLRACGASTEEIAKPGNFELVKSLQRSSQQLREMIAAGAGDGGPPAAVADVLGEADGLLKELHGDYVGRSFIGLRDKLKALKKVNGEYGVDAFVGETWKEFVEFAVSSVLTIDPQSLVSAAQDVQQAVKLYELYADAASVDKDTSILEAVKLYELYADAASVDKDTSILEAAAEEIYAAQRTKFQGCLMHHFVREKTAPGLRSKLQGEIREVKKVTSDYNKMLPPLLAKQLKDALAMKFKI</sequence>
<gene>
    <name evidence="1" type="ORF">PCOR1329_LOCUS83185</name>
</gene>
<protein>
    <submittedName>
        <fullName evidence="1">Uncharacterized protein</fullName>
    </submittedName>
</protein>
<comment type="caution">
    <text evidence="1">The sequence shown here is derived from an EMBL/GenBank/DDBJ whole genome shotgun (WGS) entry which is preliminary data.</text>
</comment>
<evidence type="ECO:0000313" key="2">
    <source>
        <dbReference type="Proteomes" id="UP001189429"/>
    </source>
</evidence>
<proteinExistence type="predicted"/>
<reference evidence="1" key="1">
    <citation type="submission" date="2023-10" db="EMBL/GenBank/DDBJ databases">
        <authorList>
            <person name="Chen Y."/>
            <person name="Shah S."/>
            <person name="Dougan E. K."/>
            <person name="Thang M."/>
            <person name="Chan C."/>
        </authorList>
    </citation>
    <scope>NUCLEOTIDE SEQUENCE [LARGE SCALE GENOMIC DNA]</scope>
</reference>
<keyword evidence="2" id="KW-1185">Reference proteome</keyword>
<feature type="non-terminal residue" evidence="1">
    <location>
        <position position="1"/>
    </location>
</feature>
<organism evidence="1 2">
    <name type="scientific">Prorocentrum cordatum</name>
    <dbReference type="NCBI Taxonomy" id="2364126"/>
    <lineage>
        <taxon>Eukaryota</taxon>
        <taxon>Sar</taxon>
        <taxon>Alveolata</taxon>
        <taxon>Dinophyceae</taxon>
        <taxon>Prorocentrales</taxon>
        <taxon>Prorocentraceae</taxon>
        <taxon>Prorocentrum</taxon>
    </lineage>
</organism>
<dbReference type="EMBL" id="CAUYUJ010022033">
    <property type="protein sequence ID" value="CAK0908528.1"/>
    <property type="molecule type" value="Genomic_DNA"/>
</dbReference>
<evidence type="ECO:0000313" key="1">
    <source>
        <dbReference type="EMBL" id="CAK0908528.1"/>
    </source>
</evidence>
<accession>A0ABN9Y7G6</accession>
<dbReference type="Proteomes" id="UP001189429">
    <property type="component" value="Unassembled WGS sequence"/>
</dbReference>